<protein>
    <submittedName>
        <fullName evidence="2">ADP-ribosylglycohydrolase family protein</fullName>
    </submittedName>
</protein>
<keyword evidence="1" id="KW-0479">Metal-binding</keyword>
<gene>
    <name evidence="2" type="ORF">IAA84_00960</name>
</gene>
<feature type="binding site" evidence="1">
    <location>
        <position position="264"/>
    </location>
    <ligand>
        <name>Mg(2+)</name>
        <dbReference type="ChEBI" id="CHEBI:18420"/>
        <label>1</label>
    </ligand>
</feature>
<dbReference type="InterPro" id="IPR036705">
    <property type="entry name" value="Ribosyl_crysJ1_sf"/>
</dbReference>
<dbReference type="EMBL" id="DVJN01000018">
    <property type="protein sequence ID" value="HIS91566.1"/>
    <property type="molecule type" value="Genomic_DNA"/>
</dbReference>
<feature type="binding site" evidence="1">
    <location>
        <position position="262"/>
    </location>
    <ligand>
        <name>Mg(2+)</name>
        <dbReference type="ChEBI" id="CHEBI:18420"/>
        <label>1</label>
    </ligand>
</feature>
<dbReference type="Pfam" id="PF03747">
    <property type="entry name" value="ADP_ribosyl_GH"/>
    <property type="match status" value="1"/>
</dbReference>
<evidence type="ECO:0000256" key="1">
    <source>
        <dbReference type="PIRSR" id="PIRSR605502-1"/>
    </source>
</evidence>
<proteinExistence type="predicted"/>
<dbReference type="Proteomes" id="UP000824140">
    <property type="component" value="Unassembled WGS sequence"/>
</dbReference>
<dbReference type="GO" id="GO:0046872">
    <property type="term" value="F:metal ion binding"/>
    <property type="evidence" value="ECO:0007669"/>
    <property type="project" value="UniProtKB-KW"/>
</dbReference>
<keyword evidence="1" id="KW-0460">Magnesium</keyword>
<sequence length="486" mass="53823">MITFTNEFLRDRIYACWIGKNIGGTLGTPYEGTRKLLDIDGFASKAGEPLPNDDLDLQLAWLRAVDELGPQNINSKTLGEYWISYVNPNWNEYGVGKANMRDGFLPPLAGEMNNEEWKHSNGAWIRTEVWACLYPAVVEKAIRYAYEDACVDHGFGEGTYAAIFVAAMESAAFAIHDARSLLEIGLSKIPENCRVARSVRIVIDAYDKKVPWQETREMLVKDSEDLGWFQAPANVAFTVLGLLYGEGDFKRSLILAVNCGDDTDCTGATLGSLLGIMNGMACIPEDWRAYIGDGIKSICLTNGHGKYPEDCTQLTDCIMNLLPTTLRVNHPRLMAGRPADVALGDVTDVAEASVEYFAGRDFVESIARRKPYSYTIEGVYADALVEFDEKPAIRPLGTLSGSISIEQHTLPEQKHYRLRFLAPEGWHVECEKNLFTPALHSKHMQHAKASFVITAGENVEAINRIVLEIVCAGRPTSILVPMTIMG</sequence>
<dbReference type="Gene3D" id="1.10.4080.10">
    <property type="entry name" value="ADP-ribosylation/Crystallin J1"/>
    <property type="match status" value="1"/>
</dbReference>
<organism evidence="2 3">
    <name type="scientific">Candidatus Alectryocaccomicrobium excrementavium</name>
    <dbReference type="NCBI Taxonomy" id="2840668"/>
    <lineage>
        <taxon>Bacteria</taxon>
        <taxon>Bacillati</taxon>
        <taxon>Bacillota</taxon>
        <taxon>Clostridia</taxon>
        <taxon>Candidatus Alectryocaccomicrobium</taxon>
    </lineage>
</organism>
<dbReference type="AlphaFoldDB" id="A0A9D1FXU5"/>
<comment type="caution">
    <text evidence="2">The sequence shown here is derived from an EMBL/GenBank/DDBJ whole genome shotgun (WGS) entry which is preliminary data.</text>
</comment>
<evidence type="ECO:0000313" key="3">
    <source>
        <dbReference type="Proteomes" id="UP000824140"/>
    </source>
</evidence>
<reference evidence="2" key="1">
    <citation type="submission" date="2020-10" db="EMBL/GenBank/DDBJ databases">
        <authorList>
            <person name="Gilroy R."/>
        </authorList>
    </citation>
    <scope>NUCLEOTIDE SEQUENCE</scope>
    <source>
        <strain evidence="2">13766</strain>
    </source>
</reference>
<dbReference type="InterPro" id="IPR005502">
    <property type="entry name" value="Ribosyl_crysJ1"/>
</dbReference>
<accession>A0A9D1FXU5</accession>
<comment type="cofactor">
    <cofactor evidence="1">
        <name>Mg(2+)</name>
        <dbReference type="ChEBI" id="CHEBI:18420"/>
    </cofactor>
    <text evidence="1">Binds 2 magnesium ions per subunit.</text>
</comment>
<dbReference type="SUPFAM" id="SSF101478">
    <property type="entry name" value="ADP-ribosylglycohydrolase"/>
    <property type="match status" value="1"/>
</dbReference>
<reference evidence="2" key="2">
    <citation type="journal article" date="2021" name="PeerJ">
        <title>Extensive microbial diversity within the chicken gut microbiome revealed by metagenomics and culture.</title>
        <authorList>
            <person name="Gilroy R."/>
            <person name="Ravi A."/>
            <person name="Getino M."/>
            <person name="Pursley I."/>
            <person name="Horton D.L."/>
            <person name="Alikhan N.F."/>
            <person name="Baker D."/>
            <person name="Gharbi K."/>
            <person name="Hall N."/>
            <person name="Watson M."/>
            <person name="Adriaenssens E.M."/>
            <person name="Foster-Nyarko E."/>
            <person name="Jarju S."/>
            <person name="Secka A."/>
            <person name="Antonio M."/>
            <person name="Oren A."/>
            <person name="Chaudhuri R.R."/>
            <person name="La Ragione R."/>
            <person name="Hildebrand F."/>
            <person name="Pallen M.J."/>
        </authorList>
    </citation>
    <scope>NUCLEOTIDE SEQUENCE</scope>
    <source>
        <strain evidence="2">13766</strain>
    </source>
</reference>
<name>A0A9D1FXU5_9FIRM</name>
<evidence type="ECO:0000313" key="2">
    <source>
        <dbReference type="EMBL" id="HIS91566.1"/>
    </source>
</evidence>